<name>A0A834J194_VESVU</name>
<evidence type="ECO:0000313" key="2">
    <source>
        <dbReference type="EMBL" id="KAF7380004.1"/>
    </source>
</evidence>
<comment type="caution">
    <text evidence="2">The sequence shown here is derived from an EMBL/GenBank/DDBJ whole genome shotgun (WGS) entry which is preliminary data.</text>
</comment>
<evidence type="ECO:0000313" key="3">
    <source>
        <dbReference type="Proteomes" id="UP000614350"/>
    </source>
</evidence>
<keyword evidence="3" id="KW-1185">Reference proteome</keyword>
<gene>
    <name evidence="2" type="ORF">HZH66_014359</name>
</gene>
<reference evidence="2" key="1">
    <citation type="journal article" date="2020" name="G3 (Bethesda)">
        <title>High-Quality Assemblies for Three Invasive Social Wasps from the &lt;i&gt;Vespula&lt;/i&gt; Genus.</title>
        <authorList>
            <person name="Harrop T.W.R."/>
            <person name="Guhlin J."/>
            <person name="McLaughlin G.M."/>
            <person name="Permina E."/>
            <person name="Stockwell P."/>
            <person name="Gilligan J."/>
            <person name="Le Lec M.F."/>
            <person name="Gruber M.A.M."/>
            <person name="Quinn O."/>
            <person name="Lovegrove M."/>
            <person name="Duncan E.J."/>
            <person name="Remnant E.J."/>
            <person name="Van Eeckhoven J."/>
            <person name="Graham B."/>
            <person name="Knapp R.A."/>
            <person name="Langford K.W."/>
            <person name="Kronenberg Z."/>
            <person name="Press M.O."/>
            <person name="Eacker S.M."/>
            <person name="Wilson-Rankin E.E."/>
            <person name="Purcell J."/>
            <person name="Lester P.J."/>
            <person name="Dearden P.K."/>
        </authorList>
    </citation>
    <scope>NUCLEOTIDE SEQUENCE</scope>
    <source>
        <strain evidence="2">Marl-1</strain>
    </source>
</reference>
<dbReference type="Proteomes" id="UP000614350">
    <property type="component" value="Unassembled WGS sequence"/>
</dbReference>
<sequence>MLHGAVFDQRDSWNMLERVFDNGDSREIESETEIPLIGIISRDDRADVIDSGNVKNNDDEATRRGVGNLIPTVAQRTERETENVELETKRSLRFTGGEESDIKADFTLERFGRSASDLDEGRNVEEWKRRESERNEESGSERGQR</sequence>
<proteinExistence type="predicted"/>
<feature type="compositionally biased region" description="Basic and acidic residues" evidence="1">
    <location>
        <begin position="119"/>
        <end position="145"/>
    </location>
</feature>
<dbReference type="AlphaFoldDB" id="A0A834J194"/>
<accession>A0A834J194</accession>
<protein>
    <submittedName>
        <fullName evidence="2">Uncharacterized protein</fullName>
    </submittedName>
</protein>
<feature type="region of interest" description="Disordered" evidence="1">
    <location>
        <begin position="113"/>
        <end position="145"/>
    </location>
</feature>
<evidence type="ECO:0000256" key="1">
    <source>
        <dbReference type="SAM" id="MobiDB-lite"/>
    </source>
</evidence>
<organism evidence="2 3">
    <name type="scientific">Vespula vulgaris</name>
    <name type="common">Yellow jacket</name>
    <name type="synonym">Wasp</name>
    <dbReference type="NCBI Taxonomy" id="7454"/>
    <lineage>
        <taxon>Eukaryota</taxon>
        <taxon>Metazoa</taxon>
        <taxon>Ecdysozoa</taxon>
        <taxon>Arthropoda</taxon>
        <taxon>Hexapoda</taxon>
        <taxon>Insecta</taxon>
        <taxon>Pterygota</taxon>
        <taxon>Neoptera</taxon>
        <taxon>Endopterygota</taxon>
        <taxon>Hymenoptera</taxon>
        <taxon>Apocrita</taxon>
        <taxon>Aculeata</taxon>
        <taxon>Vespoidea</taxon>
        <taxon>Vespidae</taxon>
        <taxon>Vespinae</taxon>
        <taxon>Vespula</taxon>
    </lineage>
</organism>
<dbReference type="EMBL" id="JACSEA010000022">
    <property type="protein sequence ID" value="KAF7380004.1"/>
    <property type="molecule type" value="Genomic_DNA"/>
</dbReference>